<protein>
    <submittedName>
        <fullName evidence="2">Uncharacterized protein</fullName>
    </submittedName>
</protein>
<feature type="compositionally biased region" description="Basic and acidic residues" evidence="1">
    <location>
        <begin position="135"/>
        <end position="168"/>
    </location>
</feature>
<evidence type="ECO:0000313" key="3">
    <source>
        <dbReference type="Proteomes" id="UP000507470"/>
    </source>
</evidence>
<proteinExistence type="predicted"/>
<feature type="compositionally biased region" description="Basic and acidic residues" evidence="1">
    <location>
        <begin position="81"/>
        <end position="90"/>
    </location>
</feature>
<feature type="compositionally biased region" description="Basic and acidic residues" evidence="1">
    <location>
        <begin position="28"/>
        <end position="43"/>
    </location>
</feature>
<evidence type="ECO:0000313" key="2">
    <source>
        <dbReference type="EMBL" id="CAC5406124.1"/>
    </source>
</evidence>
<name>A0A6J8DGA8_MYTCO</name>
<reference evidence="2 3" key="1">
    <citation type="submission" date="2020-06" db="EMBL/GenBank/DDBJ databases">
        <authorList>
            <person name="Li R."/>
            <person name="Bekaert M."/>
        </authorList>
    </citation>
    <scope>NUCLEOTIDE SEQUENCE [LARGE SCALE GENOMIC DNA]</scope>
    <source>
        <strain evidence="3">wild</strain>
    </source>
</reference>
<feature type="region of interest" description="Disordered" evidence="1">
    <location>
        <begin position="28"/>
        <end position="47"/>
    </location>
</feature>
<accession>A0A6J8DGA8</accession>
<dbReference type="Proteomes" id="UP000507470">
    <property type="component" value="Unassembled WGS sequence"/>
</dbReference>
<dbReference type="EMBL" id="CACVKT020007174">
    <property type="protein sequence ID" value="CAC5406124.1"/>
    <property type="molecule type" value="Genomic_DNA"/>
</dbReference>
<feature type="region of interest" description="Disordered" evidence="1">
    <location>
        <begin position="75"/>
        <end position="185"/>
    </location>
</feature>
<dbReference type="AlphaFoldDB" id="A0A6J8DGA8"/>
<feature type="compositionally biased region" description="Basic residues" evidence="1">
    <location>
        <begin position="91"/>
        <end position="108"/>
    </location>
</feature>
<gene>
    <name evidence="2" type="ORF">MCOR_39735</name>
</gene>
<organism evidence="2 3">
    <name type="scientific">Mytilus coruscus</name>
    <name type="common">Sea mussel</name>
    <dbReference type="NCBI Taxonomy" id="42192"/>
    <lineage>
        <taxon>Eukaryota</taxon>
        <taxon>Metazoa</taxon>
        <taxon>Spiralia</taxon>
        <taxon>Lophotrochozoa</taxon>
        <taxon>Mollusca</taxon>
        <taxon>Bivalvia</taxon>
        <taxon>Autobranchia</taxon>
        <taxon>Pteriomorphia</taxon>
        <taxon>Mytilida</taxon>
        <taxon>Mytiloidea</taxon>
        <taxon>Mytilidae</taxon>
        <taxon>Mytilinae</taxon>
        <taxon>Mytilus</taxon>
    </lineage>
</organism>
<evidence type="ECO:0000256" key="1">
    <source>
        <dbReference type="SAM" id="MobiDB-lite"/>
    </source>
</evidence>
<sequence>MHEKVIDKGGDHLTSNTYLCIGRDMPDSEVASKESVKPDRNSDEDVTNADLFSLFKTYTNGNLAGIDRNFDDRTQSSLEGEEGRKISGDRRRGRKLRPRSVSKKRRKLIRIDDKSDGGWNTVQEYPSDDVASNSEDEKRNRAAESRAVRKSSKTEKKQDRKRTTEAKGTKSRFRSGGASVAANNGISDRLLKPHGRWKTENAKGGYIADNIDKRFCKISCWFSDTTAVKLVVGLSDTTAVKLVVGLSDTTAVKLVVGLSDTTAVKLVVGLSDTTAVKLVVGLSDTTAVKLVVGLSDTTAVTLVVGLSDTTAVKLVVGLSDTTAVKLVVGLSDTTAVKLVVGLSDTTAVTLVVGLSVVSSEILVITVNFSNLVFNDLLVLANFGNDH</sequence>
<keyword evidence="3" id="KW-1185">Reference proteome</keyword>